<gene>
    <name evidence="2" type="ORF">ILEXP_LOCUS19356</name>
</gene>
<protein>
    <recommendedName>
        <fullName evidence="1">Separase-like TPR repeats region domain-containing protein</fullName>
    </recommendedName>
</protein>
<feature type="domain" description="Separase-like TPR repeats region" evidence="1">
    <location>
        <begin position="6"/>
        <end position="285"/>
    </location>
</feature>
<evidence type="ECO:0000313" key="3">
    <source>
        <dbReference type="Proteomes" id="UP001642360"/>
    </source>
</evidence>
<dbReference type="PANTHER" id="PTHR12792">
    <property type="entry name" value="EXTRA SPINDLE POLES 1-RELATED"/>
    <property type="match status" value="1"/>
</dbReference>
<dbReference type="Proteomes" id="UP001642360">
    <property type="component" value="Unassembled WGS sequence"/>
</dbReference>
<keyword evidence="3" id="KW-1185">Reference proteome</keyword>
<dbReference type="EMBL" id="CAUOFW020002103">
    <property type="protein sequence ID" value="CAK9151201.1"/>
    <property type="molecule type" value="Genomic_DNA"/>
</dbReference>
<organism evidence="2 3">
    <name type="scientific">Ilex paraguariensis</name>
    <name type="common">yerba mate</name>
    <dbReference type="NCBI Taxonomy" id="185542"/>
    <lineage>
        <taxon>Eukaryota</taxon>
        <taxon>Viridiplantae</taxon>
        <taxon>Streptophyta</taxon>
        <taxon>Embryophyta</taxon>
        <taxon>Tracheophyta</taxon>
        <taxon>Spermatophyta</taxon>
        <taxon>Magnoliopsida</taxon>
        <taxon>eudicotyledons</taxon>
        <taxon>Gunneridae</taxon>
        <taxon>Pentapetalae</taxon>
        <taxon>asterids</taxon>
        <taxon>campanulids</taxon>
        <taxon>Aquifoliales</taxon>
        <taxon>Aquifoliaceae</taxon>
        <taxon>Ilex</taxon>
    </lineage>
</organism>
<dbReference type="AlphaFoldDB" id="A0ABC8S1U7"/>
<proteinExistence type="predicted"/>
<feature type="non-terminal residue" evidence="2">
    <location>
        <position position="285"/>
    </location>
</feature>
<dbReference type="Pfam" id="PF25110">
    <property type="entry name" value="TPR_ESP1"/>
    <property type="match status" value="1"/>
</dbReference>
<evidence type="ECO:0000259" key="1">
    <source>
        <dbReference type="Pfam" id="PF25110"/>
    </source>
</evidence>
<dbReference type="PANTHER" id="PTHR12792:SF0">
    <property type="entry name" value="SEPARIN"/>
    <property type="match status" value="1"/>
</dbReference>
<evidence type="ECO:0000313" key="2">
    <source>
        <dbReference type="EMBL" id="CAK9151201.1"/>
    </source>
</evidence>
<dbReference type="InterPro" id="IPR056933">
    <property type="entry name" value="TPR_ESP1"/>
</dbReference>
<comment type="caution">
    <text evidence="2">The sequence shown here is derived from an EMBL/GenBank/DDBJ whole genome shotgun (WGS) entry which is preliminary data.</text>
</comment>
<dbReference type="InterPro" id="IPR005314">
    <property type="entry name" value="Peptidase_C50"/>
</dbReference>
<sequence length="285" mass="32089">MDSTTEATLISKLESTDLTNIQSLFSSYLHPFTSLLNSQYPNSKSKRPSKTLVDTASHSTTRSLAKQFLPFLNKTLCVIPKRLSESPKISIQSALELFHIYKLCLNCLDSISSQLSCKPYSVHIQRVRLTHCFQAWERYKDAEIEGLSVLESLRGIQSGVSGAKGTKAKGKFVPELNKESVDQDFALLVVEIVVALVKCTSTSQSKEEADYCRVLTLVDEVSPWFRVVDANKNEKMHMVLVTCLSRCAVFLVEELRCFNGRLVHKFCLATFTEHSKSSMKDPMYK</sequence>
<reference evidence="2 3" key="1">
    <citation type="submission" date="2024-02" db="EMBL/GenBank/DDBJ databases">
        <authorList>
            <person name="Vignale AGUSTIN F."/>
            <person name="Sosa J E."/>
            <person name="Modenutti C."/>
        </authorList>
    </citation>
    <scope>NUCLEOTIDE SEQUENCE [LARGE SCALE GENOMIC DNA]</scope>
</reference>
<name>A0ABC8S1U7_9AQUA</name>
<accession>A0ABC8S1U7</accession>